<feature type="transmembrane region" description="Helical" evidence="10">
    <location>
        <begin position="14"/>
        <end position="31"/>
    </location>
</feature>
<evidence type="ECO:0000256" key="3">
    <source>
        <dbReference type="ARBA" id="ARBA00022676"/>
    </source>
</evidence>
<protein>
    <submittedName>
        <fullName evidence="11">DEHA2A06336p</fullName>
    </submittedName>
</protein>
<evidence type="ECO:0000256" key="8">
    <source>
        <dbReference type="ARBA" id="ARBA00023136"/>
    </source>
</evidence>
<dbReference type="eggNOG" id="ENOG502QTZG">
    <property type="taxonomic scope" value="Eukaryota"/>
</dbReference>
<keyword evidence="4" id="KW-0808">Transferase</keyword>
<evidence type="ECO:0000256" key="5">
    <source>
        <dbReference type="ARBA" id="ARBA00022692"/>
    </source>
</evidence>
<evidence type="ECO:0000256" key="7">
    <source>
        <dbReference type="ARBA" id="ARBA00022989"/>
    </source>
</evidence>
<evidence type="ECO:0000256" key="9">
    <source>
        <dbReference type="ARBA" id="ARBA00023316"/>
    </source>
</evidence>
<accession>B5RSR2</accession>
<sequence>MKVTMGLKFGRRRVLLYSTVFLILLGLIWIGRDVGLDGTKVIDQIQGISRSRLPTSNFATNETLVIFPRGFELRASRDLRDYYRKHMNHDKNRVFNSVTYNGPPSALTEAVKQIDYHQHDISMYDTTKDISNDFKKCESELNTKFKVDVGKAKKHDDSLARFVKKFVHQLENDDAMKELANFFKDDLKKQLEDDTVDKHWYKFAGSSVWLQQYGVHFMISRMLYSPTGNKSNPVMSLIFAQVYNEKWEEFEDIELVIPTIDPITNKKIYKNLAFPSFLPIPFYHQSSYINKRWYGPEDARILLFKNDDGLEEPLIIFNAYHRKVNKQENIEEAASKVSHEFYRSMFMGWPFRFQHGKENVDGISNAATDDKIYNKVVELRREGTKRLKVQKNWTPFVSVKDRINGGSDESIYFVYRWQSLEILKCQLTGFTHDYAKCKFEYKRKEDLSSDEPVGALRGGTEMISLNKILPSISSKLHPSKEVWVGFARAHLVRCGCGKDMYRPNLAIITREDNQFKISQLSSFFSLDMDVTGWRNPEVLCHPKDPNALIPNGISHWDVSTIKLGKKYVTEDFVTLSLSVADATVHTIQIKNLLQNILSDTSVLSYNQKSGYTDDVVECSLKASNQFCAAYGKEQVKLGKVPI</sequence>
<evidence type="ECO:0000313" key="12">
    <source>
        <dbReference type="Proteomes" id="UP000000599"/>
    </source>
</evidence>
<dbReference type="OMA" id="VYIVYQW"/>
<dbReference type="STRING" id="284592.B5RSR2"/>
<dbReference type="KEGG" id="dha:DEHA2A06336g"/>
<dbReference type="RefSeq" id="XP_002769991.1">
    <property type="nucleotide sequence ID" value="XM_002769945.1"/>
</dbReference>
<dbReference type="GO" id="GO:0071555">
    <property type="term" value="P:cell wall organization"/>
    <property type="evidence" value="ECO:0007669"/>
    <property type="project" value="UniProtKB-KW"/>
</dbReference>
<dbReference type="Proteomes" id="UP000000599">
    <property type="component" value="Chromosome A"/>
</dbReference>
<keyword evidence="6" id="KW-0735">Signal-anchor</keyword>
<dbReference type="InterPro" id="IPR021988">
    <property type="entry name" value="BMT1"/>
</dbReference>
<dbReference type="VEuPathDB" id="FungiDB:DEHA2A06336g"/>
<proteinExistence type="inferred from homology"/>
<keyword evidence="12" id="KW-1185">Reference proteome</keyword>
<dbReference type="GeneID" id="8998069"/>
<dbReference type="AlphaFoldDB" id="B5RSR2"/>
<dbReference type="GO" id="GO:0016020">
    <property type="term" value="C:membrane"/>
    <property type="evidence" value="ECO:0007669"/>
    <property type="project" value="UniProtKB-SubCell"/>
</dbReference>
<keyword evidence="3" id="KW-0328">Glycosyltransferase</keyword>
<name>B5RSR2_DEBHA</name>
<dbReference type="GO" id="GO:0000030">
    <property type="term" value="F:mannosyltransferase activity"/>
    <property type="evidence" value="ECO:0007669"/>
    <property type="project" value="InterPro"/>
</dbReference>
<comment type="similarity">
    <text evidence="2">Belongs to the BMT family.</text>
</comment>
<keyword evidence="8 10" id="KW-0472">Membrane</keyword>
<keyword evidence="9" id="KW-0961">Cell wall biogenesis/degradation</keyword>
<evidence type="ECO:0000256" key="10">
    <source>
        <dbReference type="SAM" id="Phobius"/>
    </source>
</evidence>
<keyword evidence="7 10" id="KW-1133">Transmembrane helix</keyword>
<evidence type="ECO:0000313" key="11">
    <source>
        <dbReference type="EMBL" id="CAR65368.1"/>
    </source>
</evidence>
<dbReference type="EMBL" id="CR382133">
    <property type="protein sequence ID" value="CAR65368.1"/>
    <property type="molecule type" value="Genomic_DNA"/>
</dbReference>
<evidence type="ECO:0000256" key="4">
    <source>
        <dbReference type="ARBA" id="ARBA00022679"/>
    </source>
</evidence>
<dbReference type="OrthoDB" id="3631276at2759"/>
<evidence type="ECO:0000256" key="6">
    <source>
        <dbReference type="ARBA" id="ARBA00022968"/>
    </source>
</evidence>
<evidence type="ECO:0000256" key="1">
    <source>
        <dbReference type="ARBA" id="ARBA00004606"/>
    </source>
</evidence>
<dbReference type="InParanoid" id="B5RSR2"/>
<gene>
    <name evidence="11" type="ordered locus">DEHA2A06336g</name>
</gene>
<evidence type="ECO:0000256" key="2">
    <source>
        <dbReference type="ARBA" id="ARBA00009486"/>
    </source>
</evidence>
<comment type="subcellular location">
    <subcellularLocation>
        <location evidence="1">Membrane</location>
        <topology evidence="1">Single-pass type II membrane protein</topology>
    </subcellularLocation>
</comment>
<keyword evidence="5 10" id="KW-0812">Transmembrane</keyword>
<dbReference type="Pfam" id="PF12141">
    <property type="entry name" value="BMT"/>
    <property type="match status" value="1"/>
</dbReference>
<reference evidence="11 12" key="1">
    <citation type="journal article" date="2004" name="Nature">
        <title>Genome evolution in yeasts.</title>
        <authorList>
            <consortium name="Genolevures"/>
            <person name="Dujon B."/>
            <person name="Sherman D."/>
            <person name="Fischer G."/>
            <person name="Durrens P."/>
            <person name="Casaregola S."/>
            <person name="Lafontaine I."/>
            <person name="de Montigny J."/>
            <person name="Marck C."/>
            <person name="Neuveglise C."/>
            <person name="Talla E."/>
            <person name="Goffard N."/>
            <person name="Frangeul L."/>
            <person name="Aigle M."/>
            <person name="Anthouard V."/>
            <person name="Babour A."/>
            <person name="Barbe V."/>
            <person name="Barnay S."/>
            <person name="Blanchin S."/>
            <person name="Beckerich J.M."/>
            <person name="Beyne E."/>
            <person name="Bleykasten C."/>
            <person name="Boisrame A."/>
            <person name="Boyer J."/>
            <person name="Cattolico L."/>
            <person name="Confanioleri F."/>
            <person name="de Daruvar A."/>
            <person name="Despons L."/>
            <person name="Fabre E."/>
            <person name="Fairhead C."/>
            <person name="Ferry-Dumazet H."/>
            <person name="Groppi A."/>
            <person name="Hantraye F."/>
            <person name="Hennequin C."/>
            <person name="Jauniaux N."/>
            <person name="Joyet P."/>
            <person name="Kachouri R."/>
            <person name="Kerrest A."/>
            <person name="Koszul R."/>
            <person name="Lemaire M."/>
            <person name="Lesur I."/>
            <person name="Ma L."/>
            <person name="Muller H."/>
            <person name="Nicaud J.M."/>
            <person name="Nikolski M."/>
            <person name="Oztas S."/>
            <person name="Ozier-Kalogeropoulos O."/>
            <person name="Pellenz S."/>
            <person name="Potier S."/>
            <person name="Richard G.F."/>
            <person name="Straub M.L."/>
            <person name="Suleau A."/>
            <person name="Swennene D."/>
            <person name="Tekaia F."/>
            <person name="Wesolowski-Louvel M."/>
            <person name="Westhof E."/>
            <person name="Wirth B."/>
            <person name="Zeniou-Meyer M."/>
            <person name="Zivanovic I."/>
            <person name="Bolotin-Fukuhara M."/>
            <person name="Thierry A."/>
            <person name="Bouchier C."/>
            <person name="Caudron B."/>
            <person name="Scarpelli C."/>
            <person name="Gaillardin C."/>
            <person name="Weissenbach J."/>
            <person name="Wincker P."/>
            <person name="Souciet J.L."/>
        </authorList>
    </citation>
    <scope>NUCLEOTIDE SEQUENCE [LARGE SCALE GENOMIC DNA]</scope>
    <source>
        <strain evidence="12">ATCC 36239 / CBS 767 / BCRC 21394 / JCM 1990 / NBRC 0083 / IGC 2968</strain>
    </source>
</reference>
<dbReference type="HOGENOM" id="CLU_013841_1_1_1"/>
<organism evidence="11 12">
    <name type="scientific">Debaryomyces hansenii (strain ATCC 36239 / CBS 767 / BCRC 21394 / JCM 1990 / NBRC 0083 / IGC 2968)</name>
    <name type="common">Yeast</name>
    <name type="synonym">Torulaspora hansenii</name>
    <dbReference type="NCBI Taxonomy" id="284592"/>
    <lineage>
        <taxon>Eukaryota</taxon>
        <taxon>Fungi</taxon>
        <taxon>Dikarya</taxon>
        <taxon>Ascomycota</taxon>
        <taxon>Saccharomycotina</taxon>
        <taxon>Pichiomycetes</taxon>
        <taxon>Debaryomycetaceae</taxon>
        <taxon>Debaryomyces</taxon>
    </lineage>
</organism>